<feature type="compositionally biased region" description="Pro residues" evidence="1">
    <location>
        <begin position="31"/>
        <end position="54"/>
    </location>
</feature>
<feature type="compositionally biased region" description="Low complexity" evidence="1">
    <location>
        <begin position="70"/>
        <end position="136"/>
    </location>
</feature>
<dbReference type="EMBL" id="BONZ01000015">
    <property type="protein sequence ID" value="GIH13682.1"/>
    <property type="molecule type" value="Genomic_DNA"/>
</dbReference>
<evidence type="ECO:0000313" key="3">
    <source>
        <dbReference type="EMBL" id="GIH13682.1"/>
    </source>
</evidence>
<evidence type="ECO:0000256" key="2">
    <source>
        <dbReference type="SAM" id="Phobius"/>
    </source>
</evidence>
<keyword evidence="2" id="KW-0472">Membrane</keyword>
<comment type="caution">
    <text evidence="3">The sequence shown here is derived from an EMBL/GenBank/DDBJ whole genome shotgun (WGS) entry which is preliminary data.</text>
</comment>
<dbReference type="Proteomes" id="UP000642748">
    <property type="component" value="Unassembled WGS sequence"/>
</dbReference>
<gene>
    <name evidence="3" type="ORF">Raf01_18540</name>
</gene>
<keyword evidence="2" id="KW-1133">Transmembrane helix</keyword>
<sequence>MFPDPNASSPQPDPTPAVPPPPGVPAAPTQPGYPPTQPLPPQGMPPQAMPPQGPPSQRVPTQGMPAQGMPAQGMPAQGVPPQGAPTQGTPPGWTPPATGTPQDTPAWGAAQQQPGWGAPQQSGWGTAQQPPGWGQYVPPPPPQPKGLARVGKIILIRVGVAAVAIAVVVTVGVIHGMNDDNSGGAHAYATISPPHGDSATSTAHANPNAPFEGTPAANYPEGADGITMPAAAAVSGFSTAQVKAALNQVHNALVAARLDSKMVVNRDPSAFLALVSGGERDDLRKDFSSDQFSTYATQVAPGHKLSKFSPRVQGRTTFRAATNSNDVREIEIITNYVWVYAFDEPASEPGDNLVVIHDTVTWDVPSTSDVEKSDQGLWVDESESYGSNVDCDEFDKGLIAPGQPQMDLGGGGSSTEDPDSMFDPDRSLDISNTC</sequence>
<keyword evidence="2" id="KW-0812">Transmembrane</keyword>
<feature type="transmembrane region" description="Helical" evidence="2">
    <location>
        <begin position="154"/>
        <end position="174"/>
    </location>
</feature>
<dbReference type="AlphaFoldDB" id="A0A8J3QP94"/>
<proteinExistence type="predicted"/>
<feature type="compositionally biased region" description="Pro residues" evidence="1">
    <location>
        <begin position="11"/>
        <end position="25"/>
    </location>
</feature>
<reference evidence="3" key="1">
    <citation type="submission" date="2021-01" db="EMBL/GenBank/DDBJ databases">
        <title>Whole genome shotgun sequence of Rugosimonospora africana NBRC 104875.</title>
        <authorList>
            <person name="Komaki H."/>
            <person name="Tamura T."/>
        </authorList>
    </citation>
    <scope>NUCLEOTIDE SEQUENCE</scope>
    <source>
        <strain evidence="3">NBRC 104875</strain>
    </source>
</reference>
<evidence type="ECO:0000313" key="4">
    <source>
        <dbReference type="Proteomes" id="UP000642748"/>
    </source>
</evidence>
<protein>
    <submittedName>
        <fullName evidence="3">Uncharacterized protein</fullName>
    </submittedName>
</protein>
<accession>A0A8J3QP94</accession>
<evidence type="ECO:0000256" key="1">
    <source>
        <dbReference type="SAM" id="MobiDB-lite"/>
    </source>
</evidence>
<feature type="region of interest" description="Disordered" evidence="1">
    <location>
        <begin position="1"/>
        <end position="142"/>
    </location>
</feature>
<organism evidence="3 4">
    <name type="scientific">Rugosimonospora africana</name>
    <dbReference type="NCBI Taxonomy" id="556532"/>
    <lineage>
        <taxon>Bacteria</taxon>
        <taxon>Bacillati</taxon>
        <taxon>Actinomycetota</taxon>
        <taxon>Actinomycetes</taxon>
        <taxon>Micromonosporales</taxon>
        <taxon>Micromonosporaceae</taxon>
        <taxon>Rugosimonospora</taxon>
    </lineage>
</organism>
<name>A0A8J3QP94_9ACTN</name>
<keyword evidence="4" id="KW-1185">Reference proteome</keyword>
<feature type="region of interest" description="Disordered" evidence="1">
    <location>
        <begin position="397"/>
        <end position="434"/>
    </location>
</feature>